<keyword evidence="4" id="KW-0807">Transducer</keyword>
<dbReference type="AlphaFoldDB" id="A0AAX4HCP4"/>
<dbReference type="PIRSF" id="PIRSF002394">
    <property type="entry name" value="GN-bd_beta"/>
    <property type="match status" value="1"/>
</dbReference>
<dbReference type="RefSeq" id="XP_062878562.1">
    <property type="nucleotide sequence ID" value="XM_063022492.1"/>
</dbReference>
<feature type="repeat" description="WD" evidence="5">
    <location>
        <begin position="170"/>
        <end position="210"/>
    </location>
</feature>
<dbReference type="PROSITE" id="PS50082">
    <property type="entry name" value="WD_REPEATS_2"/>
    <property type="match status" value="4"/>
</dbReference>
<dbReference type="SUPFAM" id="SSF50978">
    <property type="entry name" value="WD40 repeat-like"/>
    <property type="match status" value="1"/>
</dbReference>
<sequence>MSATTIEAPFALVQTEELRKYSIASQTGHILRGEYEEWRKRTMDVTISEISGHIPPIPPKKYLTHHVTLTGHLNKVVDIKFSPDSKKLLSVCQDGFGIIWDVLSGLKLQAIPLVHRWALACSYSPSGKLVAVAGLENKCTMYNVNVDLDELLEENSDSIELSKRGQSTMSTQHQAYIGVLEFLSDREVITGSGDSLIRLWDVEKRCKIREYTEHSGDITSVLIAPQDLKTPWSFYSSGADGHVRLWDCRQPKCVHSFSVSVSDVNVVTQSPDGNSFVSGDDLGRCQLFDIRSLCPIESYVLQDQFEYKKEPSAFGILQPNSSLHVPPPPPSPGLTASNRRGNGYDISGVTSIAISKSGRIMYTCYADYSCICWDLFQKKIVERVGVGSVAHHDRVDLVRVSEDGQGLATASWDTTVKIWTC</sequence>
<dbReference type="SMART" id="SM00320">
    <property type="entry name" value="WD40"/>
    <property type="match status" value="7"/>
</dbReference>
<dbReference type="InterPro" id="IPR015943">
    <property type="entry name" value="WD40/YVTN_repeat-like_dom_sf"/>
</dbReference>
<protein>
    <submittedName>
        <fullName evidence="7">Uncharacterized protein</fullName>
    </submittedName>
</protein>
<evidence type="ECO:0000313" key="7">
    <source>
        <dbReference type="EMBL" id="WPK26181.1"/>
    </source>
</evidence>
<dbReference type="InterPro" id="IPR036322">
    <property type="entry name" value="WD40_repeat_dom_sf"/>
</dbReference>
<dbReference type="Pfam" id="PF25391">
    <property type="entry name" value="WD40_Gbeta"/>
    <property type="match status" value="1"/>
</dbReference>
<evidence type="ECO:0000256" key="4">
    <source>
        <dbReference type="ARBA" id="ARBA00023224"/>
    </source>
</evidence>
<dbReference type="Proteomes" id="UP001338582">
    <property type="component" value="Chromosome 4"/>
</dbReference>
<name>A0AAX4HCP4_9ASCO</name>
<feature type="repeat" description="WD" evidence="5">
    <location>
        <begin position="69"/>
        <end position="110"/>
    </location>
</feature>
<dbReference type="KEGG" id="asau:88174592"/>
<evidence type="ECO:0000256" key="6">
    <source>
        <dbReference type="SAM" id="MobiDB-lite"/>
    </source>
</evidence>
<dbReference type="PRINTS" id="PR00320">
    <property type="entry name" value="GPROTEINBRPT"/>
</dbReference>
<reference evidence="7 8" key="1">
    <citation type="submission" date="2023-10" db="EMBL/GenBank/DDBJ databases">
        <title>Draft Genome Sequence of Candida saopaulonensis from a very Premature Infant with Sepsis.</title>
        <authorList>
            <person name="Ning Y."/>
            <person name="Dai R."/>
            <person name="Xiao M."/>
            <person name="Xu Y."/>
            <person name="Yan Q."/>
            <person name="Zhang L."/>
        </authorList>
    </citation>
    <scope>NUCLEOTIDE SEQUENCE [LARGE SCALE GENOMIC DNA]</scope>
    <source>
        <strain evidence="7 8">19XY460</strain>
    </source>
</reference>
<comment type="similarity">
    <text evidence="1">Belongs to the WD repeat G protein beta family.</text>
</comment>
<feature type="repeat" description="WD" evidence="5">
    <location>
        <begin position="211"/>
        <end position="256"/>
    </location>
</feature>
<dbReference type="Gene3D" id="2.130.10.10">
    <property type="entry name" value="YVTN repeat-like/Quinoprotein amine dehydrogenase"/>
    <property type="match status" value="2"/>
</dbReference>
<evidence type="ECO:0000256" key="5">
    <source>
        <dbReference type="PROSITE-ProRule" id="PRU00221"/>
    </source>
</evidence>
<dbReference type="InterPro" id="IPR016346">
    <property type="entry name" value="G-protein_beta_1-5"/>
</dbReference>
<evidence type="ECO:0000256" key="1">
    <source>
        <dbReference type="ARBA" id="ARBA00009768"/>
    </source>
</evidence>
<dbReference type="PRINTS" id="PR00319">
    <property type="entry name" value="GPROTEINB"/>
</dbReference>
<evidence type="ECO:0000256" key="2">
    <source>
        <dbReference type="ARBA" id="ARBA00022574"/>
    </source>
</evidence>
<dbReference type="InterPro" id="IPR001680">
    <property type="entry name" value="WD40_rpt"/>
</dbReference>
<dbReference type="GO" id="GO:0007165">
    <property type="term" value="P:signal transduction"/>
    <property type="evidence" value="ECO:0007669"/>
    <property type="project" value="UniProtKB-KW"/>
</dbReference>
<evidence type="ECO:0000313" key="8">
    <source>
        <dbReference type="Proteomes" id="UP001338582"/>
    </source>
</evidence>
<dbReference type="InterPro" id="IPR001632">
    <property type="entry name" value="WD40_G-protein_beta-like"/>
</dbReference>
<dbReference type="GeneID" id="88174592"/>
<dbReference type="InterPro" id="IPR020472">
    <property type="entry name" value="WD40_PAC1"/>
</dbReference>
<dbReference type="Pfam" id="PF00400">
    <property type="entry name" value="WD40"/>
    <property type="match status" value="2"/>
</dbReference>
<keyword evidence="2 5" id="KW-0853">WD repeat</keyword>
<dbReference type="PROSITE" id="PS00678">
    <property type="entry name" value="WD_REPEATS_1"/>
    <property type="match status" value="1"/>
</dbReference>
<proteinExistence type="inferred from homology"/>
<accession>A0AAX4HCP4</accession>
<dbReference type="PANTHER" id="PTHR19850">
    <property type="entry name" value="GUANINE NUCLEOTIDE-BINDING PROTEIN BETA G PROTEIN BETA"/>
    <property type="match status" value="1"/>
</dbReference>
<organism evidence="7 8">
    <name type="scientific">Australozyma saopauloensis</name>
    <dbReference type="NCBI Taxonomy" id="291208"/>
    <lineage>
        <taxon>Eukaryota</taxon>
        <taxon>Fungi</taxon>
        <taxon>Dikarya</taxon>
        <taxon>Ascomycota</taxon>
        <taxon>Saccharomycotina</taxon>
        <taxon>Pichiomycetes</taxon>
        <taxon>Metschnikowiaceae</taxon>
        <taxon>Australozyma</taxon>
    </lineage>
</organism>
<keyword evidence="3" id="KW-0677">Repeat</keyword>
<dbReference type="InterPro" id="IPR019775">
    <property type="entry name" value="WD40_repeat_CS"/>
</dbReference>
<feature type="region of interest" description="Disordered" evidence="6">
    <location>
        <begin position="318"/>
        <end position="340"/>
    </location>
</feature>
<gene>
    <name evidence="7" type="ORF">PUMCH_003529</name>
</gene>
<keyword evidence="8" id="KW-1185">Reference proteome</keyword>
<feature type="repeat" description="WD" evidence="5">
    <location>
        <begin position="388"/>
        <end position="421"/>
    </location>
</feature>
<dbReference type="PROSITE" id="PS50294">
    <property type="entry name" value="WD_REPEATS_REGION"/>
    <property type="match status" value="2"/>
</dbReference>
<dbReference type="EMBL" id="CP138897">
    <property type="protein sequence ID" value="WPK26181.1"/>
    <property type="molecule type" value="Genomic_DNA"/>
</dbReference>
<evidence type="ECO:0000256" key="3">
    <source>
        <dbReference type="ARBA" id="ARBA00022737"/>
    </source>
</evidence>